<comment type="caution">
    <text evidence="2">The sequence shown here is derived from an EMBL/GenBank/DDBJ whole genome shotgun (WGS) entry which is preliminary data.</text>
</comment>
<gene>
    <name evidence="2" type="ORF">C667_01773</name>
</gene>
<dbReference type="Proteomes" id="UP000013047">
    <property type="component" value="Unassembled WGS sequence"/>
</dbReference>
<keyword evidence="3" id="KW-1185">Reference proteome</keyword>
<protein>
    <submittedName>
        <fullName evidence="2">Short-chain dehydrogenase/reductase SDR</fullName>
    </submittedName>
</protein>
<dbReference type="PANTHER" id="PTHR42879:SF2">
    <property type="entry name" value="3-OXOACYL-[ACYL-CARRIER-PROTEIN] REDUCTASE FABG"/>
    <property type="match status" value="1"/>
</dbReference>
<reference evidence="2 3" key="1">
    <citation type="submission" date="2012-09" db="EMBL/GenBank/DDBJ databases">
        <title>Draft Genome Sequences of 6 Strains from Genus Thauera.</title>
        <authorList>
            <person name="Liu B."/>
            <person name="Shapleigh J.P."/>
            <person name="Frostegard A.H."/>
        </authorList>
    </citation>
    <scope>NUCLEOTIDE SEQUENCE [LARGE SCALE GENOMIC DNA]</scope>
    <source>
        <strain evidence="2 3">B4P</strain>
    </source>
</reference>
<dbReference type="OrthoDB" id="8665216at2"/>
<dbReference type="Pfam" id="PF13561">
    <property type="entry name" value="adh_short_C2"/>
    <property type="match status" value="1"/>
</dbReference>
<sequence>MNGISLVGRRVLVTQAEDFMGPALCAAFAAAGAELIADRSAPRQPGSGRAVIESAGHIDALVLNLAIPAPSTPAHQVSDDEWEAAFAALVHPMREMVAAVLPQMIERKAGKIVLMGSASALRGMARRSSYAAARGAQLAYIQAVGVEAAAHGIQVNAIAQNFVENPTYFPPEVQATQAFKDRLKWQVPLGRLVTAEEDAGFAVYLCSEAANCFVGQVFPVCGGWVSR</sequence>
<dbReference type="EMBL" id="AMXF01000004">
    <property type="protein sequence ID" value="ENO98837.1"/>
    <property type="molecule type" value="Genomic_DNA"/>
</dbReference>
<proteinExistence type="inferred from homology"/>
<dbReference type="PRINTS" id="PR00081">
    <property type="entry name" value="GDHRDH"/>
</dbReference>
<evidence type="ECO:0000313" key="2">
    <source>
        <dbReference type="EMBL" id="ENO98837.1"/>
    </source>
</evidence>
<comment type="similarity">
    <text evidence="1">Belongs to the short-chain dehydrogenases/reductases (SDR) family.</text>
</comment>
<organism evidence="2 3">
    <name type="scientific">Thauera phenylacetica B4P</name>
    <dbReference type="NCBI Taxonomy" id="1234382"/>
    <lineage>
        <taxon>Bacteria</taxon>
        <taxon>Pseudomonadati</taxon>
        <taxon>Pseudomonadota</taxon>
        <taxon>Betaproteobacteria</taxon>
        <taxon>Rhodocyclales</taxon>
        <taxon>Zoogloeaceae</taxon>
        <taxon>Thauera</taxon>
    </lineage>
</organism>
<evidence type="ECO:0000313" key="3">
    <source>
        <dbReference type="Proteomes" id="UP000013047"/>
    </source>
</evidence>
<evidence type="ECO:0000256" key="1">
    <source>
        <dbReference type="ARBA" id="ARBA00006484"/>
    </source>
</evidence>
<dbReference type="InterPro" id="IPR002347">
    <property type="entry name" value="SDR_fam"/>
</dbReference>
<accession>N6ZWH8</accession>
<dbReference type="InterPro" id="IPR036291">
    <property type="entry name" value="NAD(P)-bd_dom_sf"/>
</dbReference>
<dbReference type="PANTHER" id="PTHR42879">
    <property type="entry name" value="3-OXOACYL-(ACYL-CARRIER-PROTEIN) REDUCTASE"/>
    <property type="match status" value="1"/>
</dbReference>
<dbReference type="SUPFAM" id="SSF51735">
    <property type="entry name" value="NAD(P)-binding Rossmann-fold domains"/>
    <property type="match status" value="1"/>
</dbReference>
<dbReference type="InterPro" id="IPR050259">
    <property type="entry name" value="SDR"/>
</dbReference>
<dbReference type="Gene3D" id="3.40.50.720">
    <property type="entry name" value="NAD(P)-binding Rossmann-like Domain"/>
    <property type="match status" value="1"/>
</dbReference>
<name>N6ZWH8_9RHOO</name>
<dbReference type="RefSeq" id="WP_004355811.1">
    <property type="nucleotide sequence ID" value="NZ_AMXF01000004.1"/>
</dbReference>
<dbReference type="AlphaFoldDB" id="N6ZWH8"/>